<dbReference type="RefSeq" id="WP_345508291.1">
    <property type="nucleotide sequence ID" value="NZ_BAABIW010000018.1"/>
</dbReference>
<dbReference type="PANTHER" id="PTHR43244">
    <property type="match status" value="1"/>
</dbReference>
<dbReference type="InterPro" id="IPR011251">
    <property type="entry name" value="Luciferase-like_dom"/>
</dbReference>
<feature type="domain" description="Luciferase-like" evidence="2">
    <location>
        <begin position="19"/>
        <end position="304"/>
    </location>
</feature>
<dbReference type="InterPro" id="IPR050564">
    <property type="entry name" value="F420-G6PD/mer"/>
</dbReference>
<evidence type="ECO:0000313" key="3">
    <source>
        <dbReference type="EMBL" id="GAA5031554.1"/>
    </source>
</evidence>
<keyword evidence="4" id="KW-1185">Reference proteome</keyword>
<proteinExistence type="predicted"/>
<keyword evidence="1" id="KW-0560">Oxidoreductase</keyword>
<evidence type="ECO:0000256" key="1">
    <source>
        <dbReference type="ARBA" id="ARBA00023002"/>
    </source>
</evidence>
<reference evidence="4" key="1">
    <citation type="journal article" date="2019" name="Int. J. Syst. Evol. Microbiol.">
        <title>The Global Catalogue of Microorganisms (GCM) 10K type strain sequencing project: providing services to taxonomists for standard genome sequencing and annotation.</title>
        <authorList>
            <consortium name="The Broad Institute Genomics Platform"/>
            <consortium name="The Broad Institute Genome Sequencing Center for Infectious Disease"/>
            <person name="Wu L."/>
            <person name="Ma J."/>
        </authorList>
    </citation>
    <scope>NUCLEOTIDE SEQUENCE [LARGE SCALE GENOMIC DNA]</scope>
    <source>
        <strain evidence="4">JCM 17687</strain>
    </source>
</reference>
<evidence type="ECO:0000313" key="4">
    <source>
        <dbReference type="Proteomes" id="UP001500427"/>
    </source>
</evidence>
<dbReference type="Proteomes" id="UP001500427">
    <property type="component" value="Unassembled WGS sequence"/>
</dbReference>
<dbReference type="EMBL" id="BAABIW010000018">
    <property type="protein sequence ID" value="GAA5031554.1"/>
    <property type="molecule type" value="Genomic_DNA"/>
</dbReference>
<dbReference type="InterPro" id="IPR036661">
    <property type="entry name" value="Luciferase-like_sf"/>
</dbReference>
<protein>
    <submittedName>
        <fullName evidence="3">5,10-methylenetetrahydromethanopterin reductase</fullName>
    </submittedName>
</protein>
<dbReference type="PANTHER" id="PTHR43244:SF1">
    <property type="entry name" value="5,10-METHYLENETETRAHYDROMETHANOPTERIN REDUCTASE"/>
    <property type="match status" value="1"/>
</dbReference>
<accession>A0ABP9JHS3</accession>
<gene>
    <name evidence="3" type="primary">mer</name>
    <name evidence="3" type="ORF">GCM10023258_29840</name>
</gene>
<dbReference type="Pfam" id="PF00296">
    <property type="entry name" value="Bac_luciferase"/>
    <property type="match status" value="1"/>
</dbReference>
<organism evidence="3 4">
    <name type="scientific">Terrabacter aeriphilus</name>
    <dbReference type="NCBI Taxonomy" id="515662"/>
    <lineage>
        <taxon>Bacteria</taxon>
        <taxon>Bacillati</taxon>
        <taxon>Actinomycetota</taxon>
        <taxon>Actinomycetes</taxon>
        <taxon>Micrococcales</taxon>
        <taxon>Intrasporangiaceae</taxon>
        <taxon>Terrabacter</taxon>
    </lineage>
</organism>
<name>A0ABP9JHS3_9MICO</name>
<sequence length="341" mass="34851">MTAPGSRDGSAGRQLTVALQTDKTPAAYAALARAAEDLGFDGVSVFADLGFQPPALALATIAAATSRVRIGAACQNPLLTHPVEIAGQVAALALASGGRAYVGLARGAWLDGLGVDASRPLARLADSAEIVRRLLAGDDSGYEGAVLGLPAGVRLQFPLPPERVELLVGTWGERTTRWAGTAADEVKVGGSANPDMAALVRGWLGDAPTRVVLGAVTVCDTDRATARALARREVALYLDVVAGLDPTVTVDPEVRERIGSAVAVGDHDAAGRAVPDDLLDRFAFAGTPEDVAAQVEALFAAGADRVELGTPHGVDAIAGLRLLGTRTLPRVRAALRAGVGA</sequence>
<dbReference type="Gene3D" id="3.20.20.30">
    <property type="entry name" value="Luciferase-like domain"/>
    <property type="match status" value="1"/>
</dbReference>
<evidence type="ECO:0000259" key="2">
    <source>
        <dbReference type="Pfam" id="PF00296"/>
    </source>
</evidence>
<comment type="caution">
    <text evidence="3">The sequence shown here is derived from an EMBL/GenBank/DDBJ whole genome shotgun (WGS) entry which is preliminary data.</text>
</comment>
<dbReference type="SUPFAM" id="SSF51679">
    <property type="entry name" value="Bacterial luciferase-like"/>
    <property type="match status" value="1"/>
</dbReference>